<dbReference type="OrthoDB" id="2898360at2759"/>
<gene>
    <name evidence="1" type="ORF">BT96DRAFT_844815</name>
</gene>
<evidence type="ECO:0000313" key="2">
    <source>
        <dbReference type="Proteomes" id="UP000799118"/>
    </source>
</evidence>
<dbReference type="AlphaFoldDB" id="A0A6A4GC52"/>
<reference evidence="1" key="1">
    <citation type="journal article" date="2019" name="Environ. Microbiol.">
        <title>Fungal ecological strategies reflected in gene transcription - a case study of two litter decomposers.</title>
        <authorList>
            <person name="Barbi F."/>
            <person name="Kohler A."/>
            <person name="Barry K."/>
            <person name="Baskaran P."/>
            <person name="Daum C."/>
            <person name="Fauchery L."/>
            <person name="Ihrmark K."/>
            <person name="Kuo A."/>
            <person name="LaButti K."/>
            <person name="Lipzen A."/>
            <person name="Morin E."/>
            <person name="Grigoriev I.V."/>
            <person name="Henrissat B."/>
            <person name="Lindahl B."/>
            <person name="Martin F."/>
        </authorList>
    </citation>
    <scope>NUCLEOTIDE SEQUENCE</scope>
    <source>
        <strain evidence="1">JB14</strain>
    </source>
</reference>
<organism evidence="1 2">
    <name type="scientific">Gymnopus androsaceus JB14</name>
    <dbReference type="NCBI Taxonomy" id="1447944"/>
    <lineage>
        <taxon>Eukaryota</taxon>
        <taxon>Fungi</taxon>
        <taxon>Dikarya</taxon>
        <taxon>Basidiomycota</taxon>
        <taxon>Agaricomycotina</taxon>
        <taxon>Agaricomycetes</taxon>
        <taxon>Agaricomycetidae</taxon>
        <taxon>Agaricales</taxon>
        <taxon>Marasmiineae</taxon>
        <taxon>Omphalotaceae</taxon>
        <taxon>Gymnopus</taxon>
    </lineage>
</organism>
<dbReference type="Proteomes" id="UP000799118">
    <property type="component" value="Unassembled WGS sequence"/>
</dbReference>
<dbReference type="EMBL" id="ML770810">
    <property type="protein sequence ID" value="KAE9382968.1"/>
    <property type="molecule type" value="Genomic_DNA"/>
</dbReference>
<protein>
    <submittedName>
        <fullName evidence="1">Uncharacterized protein</fullName>
    </submittedName>
</protein>
<sequence length="163" mass="18745">MIRACRERGDQRGVDFWSYVLLVVEILEHHGMSEEEEGTISANFDGLMRDQVIKKVKNLWWRHPWFRELFQIVDSAPVVEKLLFHRAGGARVPRVRVTDVDRRQPPVGMPLSFFRQGYLDSLLPIDRSDLKVKEDTSIPVYNFVGFDPNRVPSASASSGMETT</sequence>
<name>A0A6A4GC52_9AGAR</name>
<accession>A0A6A4GC52</accession>
<proteinExistence type="predicted"/>
<evidence type="ECO:0000313" key="1">
    <source>
        <dbReference type="EMBL" id="KAE9382968.1"/>
    </source>
</evidence>
<keyword evidence="2" id="KW-1185">Reference proteome</keyword>